<dbReference type="Proteomes" id="UP000481153">
    <property type="component" value="Unassembled WGS sequence"/>
</dbReference>
<dbReference type="CDD" id="cd03275">
    <property type="entry name" value="ABC_SMC1_euk"/>
    <property type="match status" value="1"/>
</dbReference>
<feature type="coiled-coil region" evidence="11">
    <location>
        <begin position="1040"/>
        <end position="1074"/>
    </location>
</feature>
<evidence type="ECO:0000256" key="2">
    <source>
        <dbReference type="ARBA" id="ARBA00004286"/>
    </source>
</evidence>
<evidence type="ECO:0000256" key="5">
    <source>
        <dbReference type="ARBA" id="ARBA00022618"/>
    </source>
</evidence>
<dbReference type="GO" id="GO:0051301">
    <property type="term" value="P:cell division"/>
    <property type="evidence" value="ECO:0007669"/>
    <property type="project" value="UniProtKB-KW"/>
</dbReference>
<accession>A0A6G0XYC9</accession>
<feature type="coiled-coil region" evidence="11">
    <location>
        <begin position="680"/>
        <end position="707"/>
    </location>
</feature>
<dbReference type="SUPFAM" id="SSF75553">
    <property type="entry name" value="Smc hinge domain"/>
    <property type="match status" value="1"/>
</dbReference>
<evidence type="ECO:0000256" key="8">
    <source>
        <dbReference type="ARBA" id="ARBA00023242"/>
    </source>
</evidence>
<dbReference type="PANTHER" id="PTHR18937">
    <property type="entry name" value="STRUCTURAL MAINTENANCE OF CHROMOSOMES SMC FAMILY MEMBER"/>
    <property type="match status" value="1"/>
</dbReference>
<feature type="coiled-coil region" evidence="11">
    <location>
        <begin position="444"/>
        <end position="471"/>
    </location>
</feature>
<evidence type="ECO:0000256" key="6">
    <source>
        <dbReference type="ARBA" id="ARBA00022776"/>
    </source>
</evidence>
<feature type="region of interest" description="Disordered" evidence="12">
    <location>
        <begin position="868"/>
        <end position="890"/>
    </location>
</feature>
<evidence type="ECO:0000313" key="14">
    <source>
        <dbReference type="EMBL" id="KAF0745751.1"/>
    </source>
</evidence>
<dbReference type="Gene3D" id="1.20.1060.20">
    <property type="match status" value="1"/>
</dbReference>
<comment type="caution">
    <text evidence="14">The sequence shown here is derived from an EMBL/GenBank/DDBJ whole genome shotgun (WGS) entry which is preliminary data.</text>
</comment>
<dbReference type="Gene3D" id="3.30.70.1620">
    <property type="match status" value="1"/>
</dbReference>
<comment type="subcellular location">
    <subcellularLocation>
        <location evidence="2">Chromosome</location>
    </subcellularLocation>
    <subcellularLocation>
        <location evidence="1 10">Nucleus</location>
    </subcellularLocation>
</comment>
<gene>
    <name evidence="14" type="ORF">Ae201684_000199</name>
</gene>
<dbReference type="GO" id="GO:0007062">
    <property type="term" value="P:sister chromatid cohesion"/>
    <property type="evidence" value="ECO:0007669"/>
    <property type="project" value="InterPro"/>
</dbReference>
<keyword evidence="6" id="KW-0498">Mitosis</keyword>
<evidence type="ECO:0000259" key="13">
    <source>
        <dbReference type="SMART" id="SM00968"/>
    </source>
</evidence>
<dbReference type="SMART" id="SM00968">
    <property type="entry name" value="SMC_hinge"/>
    <property type="match status" value="1"/>
</dbReference>
<dbReference type="Gene3D" id="3.40.50.300">
    <property type="entry name" value="P-loop containing nucleotide triphosphate hydrolases"/>
    <property type="match status" value="2"/>
</dbReference>
<evidence type="ECO:0000256" key="1">
    <source>
        <dbReference type="ARBA" id="ARBA00004123"/>
    </source>
</evidence>
<feature type="domain" description="SMC hinge" evidence="13">
    <location>
        <begin position="521"/>
        <end position="637"/>
    </location>
</feature>
<feature type="coiled-coil region" evidence="11">
    <location>
        <begin position="756"/>
        <end position="817"/>
    </location>
</feature>
<dbReference type="PANTHER" id="PTHR18937:SF12">
    <property type="entry name" value="STRUCTURAL MAINTENANCE OF CHROMOSOMES PROTEIN"/>
    <property type="match status" value="1"/>
</dbReference>
<feature type="compositionally biased region" description="Basic and acidic residues" evidence="12">
    <location>
        <begin position="665"/>
        <end position="680"/>
    </location>
</feature>
<dbReference type="Pfam" id="PF06470">
    <property type="entry name" value="SMC_hinge"/>
    <property type="match status" value="1"/>
</dbReference>
<dbReference type="InterPro" id="IPR010935">
    <property type="entry name" value="SMC_hinge"/>
</dbReference>
<reference evidence="14 15" key="1">
    <citation type="submission" date="2019-07" db="EMBL/GenBank/DDBJ databases">
        <title>Genomics analysis of Aphanomyces spp. identifies a new class of oomycete effector associated with host adaptation.</title>
        <authorList>
            <person name="Gaulin E."/>
        </authorList>
    </citation>
    <scope>NUCLEOTIDE SEQUENCE [LARGE SCALE GENOMIC DNA]</scope>
    <source>
        <strain evidence="14 15">ATCC 201684</strain>
    </source>
</reference>
<dbReference type="AlphaFoldDB" id="A0A6G0XYC9"/>
<keyword evidence="7 11" id="KW-0175">Coiled coil</keyword>
<dbReference type="InterPro" id="IPR027417">
    <property type="entry name" value="P-loop_NTPase"/>
</dbReference>
<dbReference type="GO" id="GO:0008278">
    <property type="term" value="C:cohesin complex"/>
    <property type="evidence" value="ECO:0007669"/>
    <property type="project" value="InterPro"/>
</dbReference>
<keyword evidence="15" id="KW-1185">Reference proteome</keyword>
<dbReference type="GO" id="GO:0016887">
    <property type="term" value="F:ATP hydrolysis activity"/>
    <property type="evidence" value="ECO:0007669"/>
    <property type="project" value="InterPro"/>
</dbReference>
<comment type="similarity">
    <text evidence="3">Belongs to the SMC family. SMC1 subfamily.</text>
</comment>
<feature type="region of interest" description="Disordered" evidence="12">
    <location>
        <begin position="658"/>
        <end position="680"/>
    </location>
</feature>
<keyword evidence="4" id="KW-0158">Chromosome</keyword>
<evidence type="ECO:0000256" key="3">
    <source>
        <dbReference type="ARBA" id="ARBA00005597"/>
    </source>
</evidence>
<name>A0A6G0XYC9_9STRA</name>
<dbReference type="SUPFAM" id="SSF57997">
    <property type="entry name" value="Tropomyosin"/>
    <property type="match status" value="1"/>
</dbReference>
<sequence length="1241" mass="142276">MGRILRLEVNNFKSYGGKQEIGPFARFTAVVGPNGAGKSNLMDAISFVLGVQSRQLRSNQLKDLIHRSGSAINAKGGAFVSLVYELDQDEKSRLTSKLRDPSVKHVVFTRSISEKGVGSYRINNQENTYEEYESTLKELGILVKARNFLVFQGDVESIASKSPEQLTRLFEVISSSDELKDEYERCLQEKTVAEENTIFAYQKRKGLAAERKIVKEQKEEAERFNQRRTELGKLKQQYYLWQMHHVEEEAVGHKEAIADGKEKLERLQEKNQDVLSLHKSKKKAHATQLKSCRQLDTAVTEVTCELEDITPRIIRLNEQVKHAKKRLEAAASQESILGNSARDQEREIQGLERDIEDLKQAEQELEETKDDEQLVLQGEQLKEYNRIKEAAQVETAILRNELESLKRLHQADNGRLQALFRDEKEHVDEISRLKEDQASADSRLVDMRRVVDQSTSEMHEAELELQNSEQYERTLMNKKQAIRTELDKIHLQLRNVKDDWRQNQAEQKKAEVLDTLTRLFPGVRGRLVDLCKPIQRKYNMAVTVATGKYMDALVVSDYKTGCECIQYLRDQRLESVQFIPLDKIRVQPPNERFRDLGNNIKLIVDVIDCDPEIQPAVAYAVSDTIVCDTIEDARDVCFRRNEKVKAVTLNGMLISKNGSMTGGKTQKDSARAGRWDEKESAALKQRREELQAELSVLEKESTGAVRRQTLETKIGTLSNRLRHANADIKTTESKLPKIQARLSECQKTVKQLAPEIKKIRNEINAREKSIATLEGNINSVEDEMFKGFSEQFGVTSVREYEENVVKQQQKRLERRRQLDTHMAKVKAQLQYLRSQNFELQWNEAKEKIAKHKASLKSIETEKRELQKKTTQLEEDSVRHNEAAKEGHNALKEIESELKAISKKRESFDREIAAIHKQLAHEETAIDRINDKKQEILKRATMDQVRLPLVGEVLQYSDGEQEDASDIQLSLDSSAETQTASTEESVSLTHQASRRYLDQEIDYSSLEKRRFDGDKDRQDHLSKFEQQIAAMASELERMQPNMKALEKYDEIQARIAKEEEELEKIKANATEACQKFDEVKDARYERFMEAFNHVSECIDETYKNLTKSSKHPLGGTAYLSLENSEEPYLHGMKYNAMPPMKRFREMEQLSGGEKTVAALALLFAIHSYQPSPFFVLDEVDAALDNVNVNKVSTYIQKCGFQCVVISLKDAFYEKADALIGVCKDISSQQSKTITLDLTAYDE</sequence>
<keyword evidence="8 10" id="KW-0539">Nucleus</keyword>
<dbReference type="EMBL" id="VJMJ01000001">
    <property type="protein sequence ID" value="KAF0745751.1"/>
    <property type="molecule type" value="Genomic_DNA"/>
</dbReference>
<evidence type="ECO:0000313" key="15">
    <source>
        <dbReference type="Proteomes" id="UP000481153"/>
    </source>
</evidence>
<dbReference type="InterPro" id="IPR036277">
    <property type="entry name" value="SMC_hinge_sf"/>
</dbReference>
<evidence type="ECO:0000256" key="4">
    <source>
        <dbReference type="ARBA" id="ARBA00022454"/>
    </source>
</evidence>
<dbReference type="VEuPathDB" id="FungiDB:AeMF1_019193"/>
<evidence type="ECO:0000256" key="9">
    <source>
        <dbReference type="ARBA" id="ARBA00023306"/>
    </source>
</evidence>
<dbReference type="Gene3D" id="1.10.287.1490">
    <property type="match status" value="1"/>
</dbReference>
<evidence type="ECO:0000256" key="7">
    <source>
        <dbReference type="ARBA" id="ARBA00023054"/>
    </source>
</evidence>
<dbReference type="GO" id="GO:0005524">
    <property type="term" value="F:ATP binding"/>
    <property type="evidence" value="ECO:0007669"/>
    <property type="project" value="InterPro"/>
</dbReference>
<organism evidence="14 15">
    <name type="scientific">Aphanomyces euteiches</name>
    <dbReference type="NCBI Taxonomy" id="100861"/>
    <lineage>
        <taxon>Eukaryota</taxon>
        <taxon>Sar</taxon>
        <taxon>Stramenopiles</taxon>
        <taxon>Oomycota</taxon>
        <taxon>Saprolegniomycetes</taxon>
        <taxon>Saprolegniales</taxon>
        <taxon>Verrucalvaceae</taxon>
        <taxon>Aphanomyces</taxon>
    </lineage>
</organism>
<keyword evidence="5" id="KW-0132">Cell division</keyword>
<evidence type="ECO:0000256" key="10">
    <source>
        <dbReference type="PIRNR" id="PIRNR005719"/>
    </source>
</evidence>
<dbReference type="InterPro" id="IPR028468">
    <property type="entry name" value="Smc1_ABC"/>
</dbReference>
<dbReference type="SUPFAM" id="SSF52540">
    <property type="entry name" value="P-loop containing nucleoside triphosphate hydrolases"/>
    <property type="match status" value="1"/>
</dbReference>
<feature type="region of interest" description="Disordered" evidence="12">
    <location>
        <begin position="971"/>
        <end position="990"/>
    </location>
</feature>
<dbReference type="PIRSF" id="PIRSF005719">
    <property type="entry name" value="SMC"/>
    <property type="match status" value="1"/>
</dbReference>
<feature type="coiled-coil region" evidence="11">
    <location>
        <begin position="313"/>
        <end position="408"/>
    </location>
</feature>
<dbReference type="GO" id="GO:0003677">
    <property type="term" value="F:DNA binding"/>
    <property type="evidence" value="ECO:0007669"/>
    <property type="project" value="TreeGrafter"/>
</dbReference>
<evidence type="ECO:0000256" key="12">
    <source>
        <dbReference type="SAM" id="MobiDB-lite"/>
    </source>
</evidence>
<keyword evidence="9" id="KW-0131">Cell cycle</keyword>
<evidence type="ECO:0000256" key="11">
    <source>
        <dbReference type="SAM" id="Coils"/>
    </source>
</evidence>
<feature type="coiled-coil region" evidence="11">
    <location>
        <begin position="176"/>
        <end position="277"/>
    </location>
</feature>
<dbReference type="Pfam" id="PF02463">
    <property type="entry name" value="SMC_N"/>
    <property type="match status" value="1"/>
</dbReference>
<dbReference type="InterPro" id="IPR024704">
    <property type="entry name" value="SMC"/>
</dbReference>
<dbReference type="GO" id="GO:0005634">
    <property type="term" value="C:nucleus"/>
    <property type="evidence" value="ECO:0007669"/>
    <property type="project" value="UniProtKB-SubCell"/>
</dbReference>
<dbReference type="InterPro" id="IPR003395">
    <property type="entry name" value="RecF/RecN/SMC_N"/>
</dbReference>
<proteinExistence type="inferred from homology"/>
<protein>
    <recommendedName>
        <fullName evidence="10">Structural maintenance of chromosomes protein</fullName>
    </recommendedName>
</protein>